<feature type="transmembrane region" description="Helical" evidence="1">
    <location>
        <begin position="27"/>
        <end position="47"/>
    </location>
</feature>
<proteinExistence type="predicted"/>
<dbReference type="InterPro" id="IPR000045">
    <property type="entry name" value="Prepilin_IV_endopep_pep"/>
</dbReference>
<keyword evidence="1" id="KW-0812">Transmembrane</keyword>
<accession>A0AAE3J330</accession>
<feature type="transmembrane region" description="Helical" evidence="1">
    <location>
        <begin position="136"/>
        <end position="156"/>
    </location>
</feature>
<reference evidence="3" key="1">
    <citation type="submission" date="2022-10" db="EMBL/GenBank/DDBJ databases">
        <authorList>
            <person name="Yue Y."/>
        </authorList>
    </citation>
    <scope>NUCLEOTIDE SEQUENCE</scope>
    <source>
        <strain evidence="3">Z654</strain>
    </source>
</reference>
<evidence type="ECO:0000313" key="3">
    <source>
        <dbReference type="EMBL" id="MCV6824432.1"/>
    </source>
</evidence>
<dbReference type="EMBL" id="JAOYFC010000001">
    <property type="protein sequence ID" value="MCV6824432.1"/>
    <property type="molecule type" value="Genomic_DNA"/>
</dbReference>
<dbReference type="Pfam" id="PF01478">
    <property type="entry name" value="Peptidase_A24"/>
    <property type="match status" value="1"/>
</dbReference>
<dbReference type="GO" id="GO:0016020">
    <property type="term" value="C:membrane"/>
    <property type="evidence" value="ECO:0007669"/>
    <property type="project" value="InterPro"/>
</dbReference>
<dbReference type="EC" id="3.4.23.43" evidence="3"/>
<gene>
    <name evidence="3" type="ORF">OH136_07660</name>
</gene>
<dbReference type="RefSeq" id="WP_263953239.1">
    <property type="nucleotide sequence ID" value="NZ_JAOYFC010000001.1"/>
</dbReference>
<dbReference type="Proteomes" id="UP001208041">
    <property type="component" value="Unassembled WGS sequence"/>
</dbReference>
<dbReference type="AlphaFoldDB" id="A0AAE3J330"/>
<sequence>MLTQLIPLMLLSPILVAIAVCDMRQLRIPNMLCLIAVGLFVLTLPMLPLGEAALRAGVAGFVFVIGFVLFAFRIIGGGDVKAMSALLLFIPTTTLSLFSLVFSFSLIIGVTFIVTLRSVSRMQRTGLASMQAVGRFPMGVSIGMAGLIHPAIVLYLF</sequence>
<evidence type="ECO:0000313" key="4">
    <source>
        <dbReference type="Proteomes" id="UP001208041"/>
    </source>
</evidence>
<feature type="transmembrane region" description="Helical" evidence="1">
    <location>
        <begin position="95"/>
        <end position="116"/>
    </location>
</feature>
<dbReference type="Gene3D" id="1.20.120.1220">
    <property type="match status" value="1"/>
</dbReference>
<keyword evidence="3" id="KW-0378">Hydrolase</keyword>
<keyword evidence="1" id="KW-0472">Membrane</keyword>
<name>A0AAE3J330_9RHOB</name>
<dbReference type="GO" id="GO:0004190">
    <property type="term" value="F:aspartic-type endopeptidase activity"/>
    <property type="evidence" value="ECO:0007669"/>
    <property type="project" value="UniProtKB-EC"/>
</dbReference>
<evidence type="ECO:0000259" key="2">
    <source>
        <dbReference type="Pfam" id="PF01478"/>
    </source>
</evidence>
<keyword evidence="1" id="KW-1133">Transmembrane helix</keyword>
<protein>
    <submittedName>
        <fullName evidence="3">Prepilin peptidase</fullName>
        <ecNumber evidence="3">3.4.23.43</ecNumber>
    </submittedName>
</protein>
<evidence type="ECO:0000256" key="1">
    <source>
        <dbReference type="SAM" id="Phobius"/>
    </source>
</evidence>
<feature type="transmembrane region" description="Helical" evidence="1">
    <location>
        <begin position="54"/>
        <end position="75"/>
    </location>
</feature>
<keyword evidence="4" id="KW-1185">Reference proteome</keyword>
<organism evidence="3 4">
    <name type="scientific">Halocynthiibacter halioticoli</name>
    <dbReference type="NCBI Taxonomy" id="2986804"/>
    <lineage>
        <taxon>Bacteria</taxon>
        <taxon>Pseudomonadati</taxon>
        <taxon>Pseudomonadota</taxon>
        <taxon>Alphaproteobacteria</taxon>
        <taxon>Rhodobacterales</taxon>
        <taxon>Paracoccaceae</taxon>
        <taxon>Halocynthiibacter</taxon>
    </lineage>
</organism>
<feature type="domain" description="Prepilin type IV endopeptidase peptidase" evidence="2">
    <location>
        <begin position="10"/>
        <end position="109"/>
    </location>
</feature>
<comment type="caution">
    <text evidence="3">The sequence shown here is derived from an EMBL/GenBank/DDBJ whole genome shotgun (WGS) entry which is preliminary data.</text>
</comment>